<dbReference type="SUPFAM" id="SSF53146">
    <property type="entry name" value="Nitrogenase accessory factor-like"/>
    <property type="match status" value="1"/>
</dbReference>
<dbReference type="SUPFAM" id="SSF54534">
    <property type="entry name" value="FKBP-like"/>
    <property type="match status" value="1"/>
</dbReference>
<dbReference type="EC" id="5.2.1.8" evidence="10"/>
<dbReference type="OrthoDB" id="280278at2"/>
<reference evidence="12 13" key="1">
    <citation type="submission" date="2017-02" db="EMBL/GenBank/DDBJ databases">
        <authorList>
            <person name="Peterson S.W."/>
        </authorList>
    </citation>
    <scope>NUCLEOTIDE SEQUENCE [LARGE SCALE GENOMIC DNA]</scope>
    <source>
        <strain evidence="12 13">ATCC 17233</strain>
    </source>
</reference>
<evidence type="ECO:0000256" key="10">
    <source>
        <dbReference type="RuleBase" id="RU003915"/>
    </source>
</evidence>
<dbReference type="InterPro" id="IPR003731">
    <property type="entry name" value="Di-Nase_FeMo-co_biosynth"/>
</dbReference>
<organism evidence="12 13">
    <name type="scientific">Eubacterium ruminantium</name>
    <dbReference type="NCBI Taxonomy" id="42322"/>
    <lineage>
        <taxon>Bacteria</taxon>
        <taxon>Bacillati</taxon>
        <taxon>Bacillota</taxon>
        <taxon>Clostridia</taxon>
        <taxon>Eubacteriales</taxon>
        <taxon>Eubacteriaceae</taxon>
        <taxon>Eubacterium</taxon>
    </lineage>
</organism>
<protein>
    <recommendedName>
        <fullName evidence="10">Peptidyl-prolyl cis-trans isomerase</fullName>
        <ecNumber evidence="10">5.2.1.8</ecNumber>
    </recommendedName>
</protein>
<feature type="domain" description="PPIase FKBP-type" evidence="11">
    <location>
        <begin position="166"/>
        <end position="243"/>
    </location>
</feature>
<evidence type="ECO:0000256" key="8">
    <source>
        <dbReference type="ARBA" id="ARBA00037071"/>
    </source>
</evidence>
<dbReference type="GO" id="GO:0042026">
    <property type="term" value="P:protein refolding"/>
    <property type="evidence" value="ECO:0007669"/>
    <property type="project" value="UniProtKB-ARBA"/>
</dbReference>
<dbReference type="RefSeq" id="WP_078785879.1">
    <property type="nucleotide sequence ID" value="NZ_FMTO01000002.1"/>
</dbReference>
<comment type="function">
    <text evidence="8">Also involved in hydrogenase metallocenter assembly, probably by participating in the nickel insertion step. This function in hydrogenase biosynthesis requires chaperone activity and the presence of the metal-binding domain, but not PPIase activity.</text>
</comment>
<dbReference type="Gene3D" id="3.30.420.130">
    <property type="entry name" value="Dinitrogenase iron-molybdenum cofactor biosynthesis domain"/>
    <property type="match status" value="1"/>
</dbReference>
<dbReference type="InterPro" id="IPR001179">
    <property type="entry name" value="PPIase_FKBP_dom"/>
</dbReference>
<keyword evidence="4" id="KW-0963">Cytoplasm</keyword>
<evidence type="ECO:0000256" key="5">
    <source>
        <dbReference type="ARBA" id="ARBA00023110"/>
    </source>
</evidence>
<gene>
    <name evidence="12" type="ORF">SAMN02745110_00200</name>
</gene>
<evidence type="ECO:0000256" key="1">
    <source>
        <dbReference type="ARBA" id="ARBA00000971"/>
    </source>
</evidence>
<evidence type="ECO:0000256" key="7">
    <source>
        <dbReference type="ARBA" id="ARBA00023235"/>
    </source>
</evidence>
<keyword evidence="7 9" id="KW-0413">Isomerase</keyword>
<evidence type="ECO:0000259" key="11">
    <source>
        <dbReference type="PROSITE" id="PS50059"/>
    </source>
</evidence>
<evidence type="ECO:0000256" key="3">
    <source>
        <dbReference type="ARBA" id="ARBA00006577"/>
    </source>
</evidence>
<evidence type="ECO:0000256" key="9">
    <source>
        <dbReference type="PROSITE-ProRule" id="PRU00277"/>
    </source>
</evidence>
<evidence type="ECO:0000256" key="4">
    <source>
        <dbReference type="ARBA" id="ARBA00022490"/>
    </source>
</evidence>
<name>A0A1T4K6V5_9FIRM</name>
<dbReference type="Gene3D" id="3.10.50.40">
    <property type="match status" value="1"/>
</dbReference>
<dbReference type="Proteomes" id="UP000189857">
    <property type="component" value="Unassembled WGS sequence"/>
</dbReference>
<dbReference type="PANTHER" id="PTHR47861">
    <property type="entry name" value="FKBP-TYPE PEPTIDYL-PROLYL CIS-TRANS ISOMERASE SLYD"/>
    <property type="match status" value="1"/>
</dbReference>
<comment type="similarity">
    <text evidence="3 10">Belongs to the FKBP-type PPIase family.</text>
</comment>
<dbReference type="Pfam" id="PF00254">
    <property type="entry name" value="FKBP_C"/>
    <property type="match status" value="1"/>
</dbReference>
<evidence type="ECO:0000313" key="13">
    <source>
        <dbReference type="Proteomes" id="UP000189857"/>
    </source>
</evidence>
<dbReference type="Pfam" id="PF02579">
    <property type="entry name" value="Nitro_FeMo-Co"/>
    <property type="match status" value="1"/>
</dbReference>
<dbReference type="EMBL" id="FUXA01000003">
    <property type="protein sequence ID" value="SJZ38035.1"/>
    <property type="molecule type" value="Genomic_DNA"/>
</dbReference>
<keyword evidence="13" id="KW-1185">Reference proteome</keyword>
<dbReference type="InterPro" id="IPR046357">
    <property type="entry name" value="PPIase_dom_sf"/>
</dbReference>
<dbReference type="PANTHER" id="PTHR47861:SF3">
    <property type="entry name" value="FKBP-TYPE PEPTIDYL-PROLYL CIS-TRANS ISOMERASE SLYD"/>
    <property type="match status" value="1"/>
</dbReference>
<dbReference type="AlphaFoldDB" id="A0A1T4K6V5"/>
<evidence type="ECO:0000313" key="12">
    <source>
        <dbReference type="EMBL" id="SJZ38035.1"/>
    </source>
</evidence>
<comment type="subcellular location">
    <subcellularLocation>
        <location evidence="2">Cytoplasm</location>
    </subcellularLocation>
</comment>
<proteinExistence type="inferred from homology"/>
<accession>A0A1T4K6V5</accession>
<dbReference type="GO" id="GO:0003755">
    <property type="term" value="F:peptidyl-prolyl cis-trans isomerase activity"/>
    <property type="evidence" value="ECO:0007669"/>
    <property type="project" value="UniProtKB-UniRule"/>
</dbReference>
<evidence type="ECO:0000256" key="2">
    <source>
        <dbReference type="ARBA" id="ARBA00004496"/>
    </source>
</evidence>
<dbReference type="PROSITE" id="PS50059">
    <property type="entry name" value="FKBP_PPIASE"/>
    <property type="match status" value="1"/>
</dbReference>
<evidence type="ECO:0000256" key="6">
    <source>
        <dbReference type="ARBA" id="ARBA00023186"/>
    </source>
</evidence>
<dbReference type="GO" id="GO:0005737">
    <property type="term" value="C:cytoplasm"/>
    <property type="evidence" value="ECO:0007669"/>
    <property type="project" value="UniProtKB-SubCell"/>
</dbReference>
<sequence>MKIAVSYENGQVFSHLGKTKEFKIYEITGQQIDKTEMLQANGEGHNAISSLLNENDVDVVICGNAGAEAQNALLEKGIQLISGASGEADKAVLLYLEEELVSAGANCCAGCGDNSDDESCGGCGCGSSDSDCGGCGSSEGGCGGCGGCGSFDPKSLPIIHEGPNAGKVVSVHYTGTLDDGSKFDSSYDRNQPLSFVCGTGMMIPGFDKAVVNMSVGDKIDIHLLPEEAYGERDPRAVLTLPQNELPGAENLKVGDHIVLSNSNGQRFPAVVSEKTDDMITFDANHELAGKALNFQIEVISIED</sequence>
<dbReference type="InterPro" id="IPR036105">
    <property type="entry name" value="DiNase_FeMo-co_biosyn_sf"/>
</dbReference>
<keyword evidence="6" id="KW-0143">Chaperone</keyword>
<keyword evidence="5 9" id="KW-0697">Rotamase</keyword>
<comment type="catalytic activity">
    <reaction evidence="1 9 10">
        <text>[protein]-peptidylproline (omega=180) = [protein]-peptidylproline (omega=0)</text>
        <dbReference type="Rhea" id="RHEA:16237"/>
        <dbReference type="Rhea" id="RHEA-COMP:10747"/>
        <dbReference type="Rhea" id="RHEA-COMP:10748"/>
        <dbReference type="ChEBI" id="CHEBI:83833"/>
        <dbReference type="ChEBI" id="CHEBI:83834"/>
        <dbReference type="EC" id="5.2.1.8"/>
    </reaction>
</comment>